<name>A0A6I4NT90_9MICO</name>
<dbReference type="CDD" id="cd00143">
    <property type="entry name" value="PP2Cc"/>
    <property type="match status" value="1"/>
</dbReference>
<proteinExistence type="predicted"/>
<evidence type="ECO:0000259" key="1">
    <source>
        <dbReference type="PROSITE" id="PS51746"/>
    </source>
</evidence>
<dbReference type="InterPro" id="IPR001932">
    <property type="entry name" value="PPM-type_phosphatase-like_dom"/>
</dbReference>
<dbReference type="SUPFAM" id="SSF81606">
    <property type="entry name" value="PP2C-like"/>
    <property type="match status" value="1"/>
</dbReference>
<dbReference type="AlphaFoldDB" id="A0A6I4NT90"/>
<comment type="caution">
    <text evidence="2">The sequence shown here is derived from an EMBL/GenBank/DDBJ whole genome shotgun (WGS) entry which is preliminary data.</text>
</comment>
<dbReference type="Proteomes" id="UP000438182">
    <property type="component" value="Unassembled WGS sequence"/>
</dbReference>
<sequence length="242" mass="25111">MAATDVGGVRRENEDAVLEAAPAFFVADGMGGHAGGELASRAAVDALRERLAGRHAATPEQVFDAVQAANEAVRGVSGGTGLGRAGTTLAGVVLVETGGGRTGWLVVNVGDSRVYGWDGRSLEQLTRDHSAVQEYLDLGLIEPEQAATHPDRNVITRALGMADVVDFDDRLERPEDWAAFLVCSDGLTRELDDAAIARFLADAPDGPASAVPALMAAALEDGARDNVSIVVVETGSQPPAVE</sequence>
<evidence type="ECO:0000313" key="3">
    <source>
        <dbReference type="Proteomes" id="UP000438182"/>
    </source>
</evidence>
<gene>
    <name evidence="2" type="ORF">GB864_03795</name>
</gene>
<dbReference type="EMBL" id="WSTA01000010">
    <property type="protein sequence ID" value="MWB97676.1"/>
    <property type="molecule type" value="Genomic_DNA"/>
</dbReference>
<organism evidence="2 3">
    <name type="scientific">Agromyces seonyuensis</name>
    <dbReference type="NCBI Taxonomy" id="2662446"/>
    <lineage>
        <taxon>Bacteria</taxon>
        <taxon>Bacillati</taxon>
        <taxon>Actinomycetota</taxon>
        <taxon>Actinomycetes</taxon>
        <taxon>Micrococcales</taxon>
        <taxon>Microbacteriaceae</taxon>
        <taxon>Agromyces</taxon>
    </lineage>
</organism>
<dbReference type="SMART" id="SM00331">
    <property type="entry name" value="PP2C_SIG"/>
    <property type="match status" value="1"/>
</dbReference>
<reference evidence="2 3" key="1">
    <citation type="submission" date="2019-12" db="EMBL/GenBank/DDBJ databases">
        <authorList>
            <person name="Kim Y.S."/>
        </authorList>
    </citation>
    <scope>NUCLEOTIDE SEQUENCE [LARGE SCALE GENOMIC DNA]</scope>
    <source>
        <strain evidence="2 3">MMS17-SY077</strain>
    </source>
</reference>
<dbReference type="GO" id="GO:0004722">
    <property type="term" value="F:protein serine/threonine phosphatase activity"/>
    <property type="evidence" value="ECO:0007669"/>
    <property type="project" value="InterPro"/>
</dbReference>
<dbReference type="PANTHER" id="PTHR47992">
    <property type="entry name" value="PROTEIN PHOSPHATASE"/>
    <property type="match status" value="1"/>
</dbReference>
<protein>
    <submittedName>
        <fullName evidence="2">Serine/threonine-protein phosphatase</fullName>
    </submittedName>
</protein>
<evidence type="ECO:0000313" key="2">
    <source>
        <dbReference type="EMBL" id="MWB97676.1"/>
    </source>
</evidence>
<accession>A0A6I4NT90</accession>
<dbReference type="InterPro" id="IPR015655">
    <property type="entry name" value="PP2C"/>
</dbReference>
<dbReference type="Pfam" id="PF13672">
    <property type="entry name" value="PP2C_2"/>
    <property type="match status" value="1"/>
</dbReference>
<dbReference type="PROSITE" id="PS51746">
    <property type="entry name" value="PPM_2"/>
    <property type="match status" value="1"/>
</dbReference>
<keyword evidence="3" id="KW-1185">Reference proteome</keyword>
<dbReference type="SMART" id="SM00332">
    <property type="entry name" value="PP2Cc"/>
    <property type="match status" value="1"/>
</dbReference>
<dbReference type="Gene3D" id="3.60.40.10">
    <property type="entry name" value="PPM-type phosphatase domain"/>
    <property type="match status" value="1"/>
</dbReference>
<feature type="domain" description="PPM-type phosphatase" evidence="1">
    <location>
        <begin position="1"/>
        <end position="234"/>
    </location>
</feature>
<dbReference type="InterPro" id="IPR036457">
    <property type="entry name" value="PPM-type-like_dom_sf"/>
</dbReference>